<reference evidence="1" key="1">
    <citation type="submission" date="2023-02" db="EMBL/GenBank/DDBJ databases">
        <title>Description of Herbaspirillum huttiense subsp. nephrolepsisexaltata and Herbaspirillum huttiense subsp. lycopersicon.</title>
        <authorList>
            <person name="Poudel M."/>
            <person name="Sharma A."/>
            <person name="Goss E."/>
            <person name="Tapia J.H."/>
            <person name="Harmon C.M."/>
            <person name="Jones J.B."/>
        </authorList>
    </citation>
    <scope>NUCLEOTIDE SEQUENCE</scope>
    <source>
        <strain evidence="1">NC40101</strain>
    </source>
</reference>
<protein>
    <submittedName>
        <fullName evidence="1">DUF3304 domain-containing protein</fullName>
    </submittedName>
</protein>
<name>A0AAE4K8D5_9BURK</name>
<proteinExistence type="predicted"/>
<dbReference type="RefSeq" id="WP_259433301.1">
    <property type="nucleotide sequence ID" value="NZ_JAVLSM010000006.1"/>
</dbReference>
<dbReference type="PROSITE" id="PS51257">
    <property type="entry name" value="PROKAR_LIPOPROTEIN"/>
    <property type="match status" value="1"/>
</dbReference>
<dbReference type="EMBL" id="JAVRAA010000013">
    <property type="protein sequence ID" value="MDT0339535.1"/>
    <property type="molecule type" value="Genomic_DNA"/>
</dbReference>
<organism evidence="1">
    <name type="scientific">Herbaspirillum huttiense subsp. nephrolepidis</name>
    <dbReference type="NCBI Taxonomy" id="3075126"/>
    <lineage>
        <taxon>Bacteria</taxon>
        <taxon>Pseudomonadati</taxon>
        <taxon>Pseudomonadota</taxon>
        <taxon>Betaproteobacteria</taxon>
        <taxon>Burkholderiales</taxon>
        <taxon>Oxalobacteraceae</taxon>
        <taxon>Herbaspirillum</taxon>
    </lineage>
</organism>
<evidence type="ECO:0000313" key="1">
    <source>
        <dbReference type="EMBL" id="MDT0339535.1"/>
    </source>
</evidence>
<dbReference type="InterPro" id="IPR021733">
    <property type="entry name" value="DUF3304"/>
</dbReference>
<sequence>MEYITKMPGKSLLHMLLLSLLIMLGGCEAKAEPELGMELVGYNHTVFGISDFDVTVIPGKRTAGGYIAAGQGGGGYICCISVPKNWHAGLMANVNVRTVNGAGQPVERSWSVPVPQYASEQAGHLSVHFLRDGQVKVFATNLALWHPDYPLKGPEAELKPGSN</sequence>
<accession>A0AAE4K8D5</accession>
<dbReference type="AlphaFoldDB" id="A0AAE4K8D5"/>
<gene>
    <name evidence="1" type="ORF">RJN63_22060</name>
</gene>
<comment type="caution">
    <text evidence="1">The sequence shown here is derived from an EMBL/GenBank/DDBJ whole genome shotgun (WGS) entry which is preliminary data.</text>
</comment>
<dbReference type="Pfam" id="PF11745">
    <property type="entry name" value="DUF3304"/>
    <property type="match status" value="1"/>
</dbReference>